<dbReference type="InterPro" id="IPR036271">
    <property type="entry name" value="Tet_transcr_reg_TetR-rel_C_sf"/>
</dbReference>
<evidence type="ECO:0000259" key="3">
    <source>
        <dbReference type="PROSITE" id="PS50977"/>
    </source>
</evidence>
<dbReference type="AlphaFoldDB" id="A0A9D2EE09"/>
<evidence type="ECO:0000256" key="2">
    <source>
        <dbReference type="PROSITE-ProRule" id="PRU00335"/>
    </source>
</evidence>
<dbReference type="GO" id="GO:0000976">
    <property type="term" value="F:transcription cis-regulatory region binding"/>
    <property type="evidence" value="ECO:0007669"/>
    <property type="project" value="TreeGrafter"/>
</dbReference>
<dbReference type="Gene3D" id="1.10.10.60">
    <property type="entry name" value="Homeodomain-like"/>
    <property type="match status" value="1"/>
</dbReference>
<dbReference type="Pfam" id="PF17920">
    <property type="entry name" value="TetR_C_16"/>
    <property type="match status" value="1"/>
</dbReference>
<dbReference type="EMBL" id="DXBY01000135">
    <property type="protein sequence ID" value="HIZ35682.1"/>
    <property type="molecule type" value="Genomic_DNA"/>
</dbReference>
<evidence type="ECO:0000313" key="4">
    <source>
        <dbReference type="EMBL" id="HIZ35682.1"/>
    </source>
</evidence>
<dbReference type="SUPFAM" id="SSF46689">
    <property type="entry name" value="Homeodomain-like"/>
    <property type="match status" value="1"/>
</dbReference>
<dbReference type="Pfam" id="PF00440">
    <property type="entry name" value="TetR_N"/>
    <property type="match status" value="1"/>
</dbReference>
<dbReference type="PROSITE" id="PS50977">
    <property type="entry name" value="HTH_TETR_2"/>
    <property type="match status" value="1"/>
</dbReference>
<dbReference type="SUPFAM" id="SSF48498">
    <property type="entry name" value="Tetracyclin repressor-like, C-terminal domain"/>
    <property type="match status" value="1"/>
</dbReference>
<proteinExistence type="predicted"/>
<evidence type="ECO:0000256" key="1">
    <source>
        <dbReference type="ARBA" id="ARBA00023125"/>
    </source>
</evidence>
<organism evidence="4 5">
    <name type="scientific">Candidatus Ruania gallistercoris</name>
    <dbReference type="NCBI Taxonomy" id="2838746"/>
    <lineage>
        <taxon>Bacteria</taxon>
        <taxon>Bacillati</taxon>
        <taxon>Actinomycetota</taxon>
        <taxon>Actinomycetes</taxon>
        <taxon>Micrococcales</taxon>
        <taxon>Ruaniaceae</taxon>
        <taxon>Ruania</taxon>
    </lineage>
</organism>
<keyword evidence="1 2" id="KW-0238">DNA-binding</keyword>
<dbReference type="InterPro" id="IPR009057">
    <property type="entry name" value="Homeodomain-like_sf"/>
</dbReference>
<dbReference type="InterPro" id="IPR050109">
    <property type="entry name" value="HTH-type_TetR-like_transc_reg"/>
</dbReference>
<evidence type="ECO:0000313" key="5">
    <source>
        <dbReference type="Proteomes" id="UP000824037"/>
    </source>
</evidence>
<feature type="DNA-binding region" description="H-T-H motif" evidence="2">
    <location>
        <begin position="35"/>
        <end position="54"/>
    </location>
</feature>
<dbReference type="Proteomes" id="UP000824037">
    <property type="component" value="Unassembled WGS sequence"/>
</dbReference>
<name>A0A9D2EE09_9MICO</name>
<gene>
    <name evidence="4" type="ORF">H9815_07875</name>
</gene>
<comment type="caution">
    <text evidence="4">The sequence shown here is derived from an EMBL/GenBank/DDBJ whole genome shotgun (WGS) entry which is preliminary data.</text>
</comment>
<sequence length="200" mass="21241">MARRTGRRPGDSGAKEQILAAAREQFAEAGYEATSIRGIAASAEVDPALVHHYFGTKEKLFVAAVAPPADPGELIPQVIAGDVDHLGERVVQMFLTVVESPATGPGFRALFRGAAANDLSARLLREFFTRQVVRRLSTALDGVVPAAEMPIRADLVASQIFGLVSVRYLIGLEPIASLGHEQVVAAVGPTVQRYLTGDLA</sequence>
<reference evidence="4" key="2">
    <citation type="submission" date="2021-04" db="EMBL/GenBank/DDBJ databases">
        <authorList>
            <person name="Gilroy R."/>
        </authorList>
    </citation>
    <scope>NUCLEOTIDE SEQUENCE</scope>
    <source>
        <strain evidence="4">ChiGjej4B4-7305</strain>
    </source>
</reference>
<dbReference type="InterPro" id="IPR041678">
    <property type="entry name" value="TetR_C_16"/>
</dbReference>
<dbReference type="GO" id="GO:0003700">
    <property type="term" value="F:DNA-binding transcription factor activity"/>
    <property type="evidence" value="ECO:0007669"/>
    <property type="project" value="TreeGrafter"/>
</dbReference>
<dbReference type="PANTHER" id="PTHR30055:SF235">
    <property type="entry name" value="TRANSCRIPTIONAL REGULATORY PROTEIN"/>
    <property type="match status" value="1"/>
</dbReference>
<reference evidence="4" key="1">
    <citation type="journal article" date="2021" name="PeerJ">
        <title>Extensive microbial diversity within the chicken gut microbiome revealed by metagenomics and culture.</title>
        <authorList>
            <person name="Gilroy R."/>
            <person name="Ravi A."/>
            <person name="Getino M."/>
            <person name="Pursley I."/>
            <person name="Horton D.L."/>
            <person name="Alikhan N.F."/>
            <person name="Baker D."/>
            <person name="Gharbi K."/>
            <person name="Hall N."/>
            <person name="Watson M."/>
            <person name="Adriaenssens E.M."/>
            <person name="Foster-Nyarko E."/>
            <person name="Jarju S."/>
            <person name="Secka A."/>
            <person name="Antonio M."/>
            <person name="Oren A."/>
            <person name="Chaudhuri R.R."/>
            <person name="La Ragione R."/>
            <person name="Hildebrand F."/>
            <person name="Pallen M.J."/>
        </authorList>
    </citation>
    <scope>NUCLEOTIDE SEQUENCE</scope>
    <source>
        <strain evidence="4">ChiGjej4B4-7305</strain>
    </source>
</reference>
<dbReference type="PANTHER" id="PTHR30055">
    <property type="entry name" value="HTH-TYPE TRANSCRIPTIONAL REGULATOR RUTR"/>
    <property type="match status" value="1"/>
</dbReference>
<dbReference type="Gene3D" id="1.10.357.10">
    <property type="entry name" value="Tetracycline Repressor, domain 2"/>
    <property type="match status" value="1"/>
</dbReference>
<protein>
    <submittedName>
        <fullName evidence="4">TetR family transcriptional regulator</fullName>
    </submittedName>
</protein>
<feature type="domain" description="HTH tetR-type" evidence="3">
    <location>
        <begin position="12"/>
        <end position="72"/>
    </location>
</feature>
<dbReference type="PRINTS" id="PR00455">
    <property type="entry name" value="HTHTETR"/>
</dbReference>
<dbReference type="InterPro" id="IPR001647">
    <property type="entry name" value="HTH_TetR"/>
</dbReference>
<accession>A0A9D2EE09</accession>